<evidence type="ECO:0000256" key="1">
    <source>
        <dbReference type="SAM" id="Phobius"/>
    </source>
</evidence>
<keyword evidence="3" id="KW-1185">Reference proteome</keyword>
<proteinExistence type="predicted"/>
<dbReference type="AlphaFoldDB" id="A0A540NSH9"/>
<gene>
    <name evidence="2" type="ORF">C1H46_000414</name>
</gene>
<evidence type="ECO:0000313" key="2">
    <source>
        <dbReference type="EMBL" id="TQE13992.1"/>
    </source>
</evidence>
<feature type="transmembrane region" description="Helical" evidence="1">
    <location>
        <begin position="34"/>
        <end position="51"/>
    </location>
</feature>
<protein>
    <submittedName>
        <fullName evidence="2">Uncharacterized protein</fullName>
    </submittedName>
</protein>
<reference evidence="2 3" key="1">
    <citation type="journal article" date="2019" name="G3 (Bethesda)">
        <title>Sequencing of a Wild Apple (Malus baccata) Genome Unravels the Differences Between Cultivated and Wild Apple Species Regarding Disease Resistance and Cold Tolerance.</title>
        <authorList>
            <person name="Chen X."/>
        </authorList>
    </citation>
    <scope>NUCLEOTIDE SEQUENCE [LARGE SCALE GENOMIC DNA]</scope>
    <source>
        <strain evidence="3">cv. Shandingzi</strain>
        <tissue evidence="2">Leaves</tissue>
    </source>
</reference>
<dbReference type="Proteomes" id="UP000315295">
    <property type="component" value="Unassembled WGS sequence"/>
</dbReference>
<keyword evidence="1" id="KW-0472">Membrane</keyword>
<organism evidence="2 3">
    <name type="scientific">Malus baccata</name>
    <name type="common">Siberian crab apple</name>
    <name type="synonym">Pyrus baccata</name>
    <dbReference type="NCBI Taxonomy" id="106549"/>
    <lineage>
        <taxon>Eukaryota</taxon>
        <taxon>Viridiplantae</taxon>
        <taxon>Streptophyta</taxon>
        <taxon>Embryophyta</taxon>
        <taxon>Tracheophyta</taxon>
        <taxon>Spermatophyta</taxon>
        <taxon>Magnoliopsida</taxon>
        <taxon>eudicotyledons</taxon>
        <taxon>Gunneridae</taxon>
        <taxon>Pentapetalae</taxon>
        <taxon>rosids</taxon>
        <taxon>fabids</taxon>
        <taxon>Rosales</taxon>
        <taxon>Rosaceae</taxon>
        <taxon>Amygdaloideae</taxon>
        <taxon>Maleae</taxon>
        <taxon>Malus</taxon>
    </lineage>
</organism>
<name>A0A540NSH9_MALBA</name>
<keyword evidence="1" id="KW-0812">Transmembrane</keyword>
<comment type="caution">
    <text evidence="2">The sequence shown here is derived from an EMBL/GenBank/DDBJ whole genome shotgun (WGS) entry which is preliminary data.</text>
</comment>
<sequence>MSLSQMFKVAVVSAVMWLLPKLITVVVATLPFSAPVVVIGSVATVAIVVNCN</sequence>
<accession>A0A540NSH9</accession>
<keyword evidence="1" id="KW-1133">Transmembrane helix</keyword>
<dbReference type="EMBL" id="VIEB01000007">
    <property type="protein sequence ID" value="TQE13992.1"/>
    <property type="molecule type" value="Genomic_DNA"/>
</dbReference>
<evidence type="ECO:0000313" key="3">
    <source>
        <dbReference type="Proteomes" id="UP000315295"/>
    </source>
</evidence>